<evidence type="ECO:0000313" key="1">
    <source>
        <dbReference type="EMBL" id="KAI3710985.1"/>
    </source>
</evidence>
<reference evidence="2" key="1">
    <citation type="journal article" date="2022" name="Mol. Ecol. Resour.">
        <title>The genomes of chicory, endive, great burdock and yacon provide insights into Asteraceae palaeo-polyploidization history and plant inulin production.</title>
        <authorList>
            <person name="Fan W."/>
            <person name="Wang S."/>
            <person name="Wang H."/>
            <person name="Wang A."/>
            <person name="Jiang F."/>
            <person name="Liu H."/>
            <person name="Zhao H."/>
            <person name="Xu D."/>
            <person name="Zhang Y."/>
        </authorList>
    </citation>
    <scope>NUCLEOTIDE SEQUENCE [LARGE SCALE GENOMIC DNA]</scope>
    <source>
        <strain evidence="2">cv. Punajuju</strain>
    </source>
</reference>
<keyword evidence="2" id="KW-1185">Reference proteome</keyword>
<comment type="caution">
    <text evidence="1">The sequence shown here is derived from an EMBL/GenBank/DDBJ whole genome shotgun (WGS) entry which is preliminary data.</text>
</comment>
<accession>A0ACB9AMW9</accession>
<gene>
    <name evidence="1" type="ORF">L2E82_40786</name>
</gene>
<dbReference type="EMBL" id="CM042015">
    <property type="protein sequence ID" value="KAI3710985.1"/>
    <property type="molecule type" value="Genomic_DNA"/>
</dbReference>
<sequence length="296" mass="32957">MEVKQMGIITGEPQGINEIVNIKINGLIHHIRVIENPLKSLNLAPKLSNHDRELSSEGDWLDMEHDQLDIIDGGEKESQYVGEMHETSKGVHHPRQKELTEVSGKKEVKVAEQIPREDEEPWPDNIRKDNEWGVEPNSEAQVGGRPALKIHSVSPVAVPLKDGPGGSGKGERGPTYIPDLNNSPNSTGFFPFIENVEDEVDDFDFGMEESIEQEIADEIEKKKRNRKKGGKKGRNQERKKSTKVSEEISSGGSKGSRGEEIKKTMEIGVELGVNWEGREDLVGQAFDAEGGNFFRC</sequence>
<protein>
    <submittedName>
        <fullName evidence="1">Uncharacterized protein</fullName>
    </submittedName>
</protein>
<reference evidence="1 2" key="2">
    <citation type="journal article" date="2022" name="Mol. Ecol. Resour.">
        <title>The genomes of chicory, endive, great burdock and yacon provide insights into Asteraceae paleo-polyploidization history and plant inulin production.</title>
        <authorList>
            <person name="Fan W."/>
            <person name="Wang S."/>
            <person name="Wang H."/>
            <person name="Wang A."/>
            <person name="Jiang F."/>
            <person name="Liu H."/>
            <person name="Zhao H."/>
            <person name="Xu D."/>
            <person name="Zhang Y."/>
        </authorList>
    </citation>
    <scope>NUCLEOTIDE SEQUENCE [LARGE SCALE GENOMIC DNA]</scope>
    <source>
        <strain evidence="2">cv. Punajuju</strain>
        <tissue evidence="1">Leaves</tissue>
    </source>
</reference>
<organism evidence="1 2">
    <name type="scientific">Cichorium intybus</name>
    <name type="common">Chicory</name>
    <dbReference type="NCBI Taxonomy" id="13427"/>
    <lineage>
        <taxon>Eukaryota</taxon>
        <taxon>Viridiplantae</taxon>
        <taxon>Streptophyta</taxon>
        <taxon>Embryophyta</taxon>
        <taxon>Tracheophyta</taxon>
        <taxon>Spermatophyta</taxon>
        <taxon>Magnoliopsida</taxon>
        <taxon>eudicotyledons</taxon>
        <taxon>Gunneridae</taxon>
        <taxon>Pentapetalae</taxon>
        <taxon>asterids</taxon>
        <taxon>campanulids</taxon>
        <taxon>Asterales</taxon>
        <taxon>Asteraceae</taxon>
        <taxon>Cichorioideae</taxon>
        <taxon>Cichorieae</taxon>
        <taxon>Cichoriinae</taxon>
        <taxon>Cichorium</taxon>
    </lineage>
</organism>
<name>A0ACB9AMW9_CICIN</name>
<evidence type="ECO:0000313" key="2">
    <source>
        <dbReference type="Proteomes" id="UP001055811"/>
    </source>
</evidence>
<proteinExistence type="predicted"/>
<dbReference type="Proteomes" id="UP001055811">
    <property type="component" value="Linkage Group LG07"/>
</dbReference>